<organism evidence="1 2">
    <name type="scientific">Parelaphostrongylus tenuis</name>
    <name type="common">Meningeal worm</name>
    <dbReference type="NCBI Taxonomy" id="148309"/>
    <lineage>
        <taxon>Eukaryota</taxon>
        <taxon>Metazoa</taxon>
        <taxon>Ecdysozoa</taxon>
        <taxon>Nematoda</taxon>
        <taxon>Chromadorea</taxon>
        <taxon>Rhabditida</taxon>
        <taxon>Rhabditina</taxon>
        <taxon>Rhabditomorpha</taxon>
        <taxon>Strongyloidea</taxon>
        <taxon>Metastrongylidae</taxon>
        <taxon>Parelaphostrongylus</taxon>
    </lineage>
</organism>
<proteinExistence type="predicted"/>
<comment type="caution">
    <text evidence="1">The sequence shown here is derived from an EMBL/GenBank/DDBJ whole genome shotgun (WGS) entry which is preliminary data.</text>
</comment>
<accession>A0AAD5M2R7</accession>
<sequence>MFDRVKTRAAAVLNPFGMLPLSSQTPLRMPVEIPSNTLALHKKQSRPTFTGHQASIVSYQKRFLWSTPRIIKK</sequence>
<evidence type="ECO:0000313" key="1">
    <source>
        <dbReference type="EMBL" id="KAJ1351105.1"/>
    </source>
</evidence>
<dbReference type="Proteomes" id="UP001196413">
    <property type="component" value="Unassembled WGS sequence"/>
</dbReference>
<keyword evidence="2" id="KW-1185">Reference proteome</keyword>
<reference evidence="1" key="1">
    <citation type="submission" date="2021-06" db="EMBL/GenBank/DDBJ databases">
        <title>Parelaphostrongylus tenuis whole genome reference sequence.</title>
        <authorList>
            <person name="Garwood T.J."/>
            <person name="Larsen P.A."/>
            <person name="Fountain-Jones N.M."/>
            <person name="Garbe J.R."/>
            <person name="Macchietto M.G."/>
            <person name="Kania S.A."/>
            <person name="Gerhold R.W."/>
            <person name="Richards J.E."/>
            <person name="Wolf T.M."/>
        </authorList>
    </citation>
    <scope>NUCLEOTIDE SEQUENCE</scope>
    <source>
        <strain evidence="1">MNPRO001-30</strain>
        <tissue evidence="1">Meninges</tissue>
    </source>
</reference>
<gene>
    <name evidence="1" type="ORF">KIN20_007056</name>
</gene>
<dbReference type="AlphaFoldDB" id="A0AAD5M2R7"/>
<evidence type="ECO:0000313" key="2">
    <source>
        <dbReference type="Proteomes" id="UP001196413"/>
    </source>
</evidence>
<name>A0AAD5M2R7_PARTN</name>
<protein>
    <submittedName>
        <fullName evidence="1">Uncharacterized protein</fullName>
    </submittedName>
</protein>
<dbReference type="EMBL" id="JAHQIW010001007">
    <property type="protein sequence ID" value="KAJ1351105.1"/>
    <property type="molecule type" value="Genomic_DNA"/>
</dbReference>